<feature type="domain" description="FUZ/MON1/HPS1 first Longin" evidence="1">
    <location>
        <begin position="6"/>
        <end position="124"/>
    </location>
</feature>
<evidence type="ECO:0000259" key="2">
    <source>
        <dbReference type="Pfam" id="PF19037"/>
    </source>
</evidence>
<gene>
    <name evidence="4" type="ORF">SPRG_05503</name>
</gene>
<dbReference type="KEGG" id="spar:SPRG_05503"/>
<organism evidence="4 5">
    <name type="scientific">Saprolegnia parasitica (strain CBS 223.65)</name>
    <dbReference type="NCBI Taxonomy" id="695850"/>
    <lineage>
        <taxon>Eukaryota</taxon>
        <taxon>Sar</taxon>
        <taxon>Stramenopiles</taxon>
        <taxon>Oomycota</taxon>
        <taxon>Saprolegniomycetes</taxon>
        <taxon>Saprolegniales</taxon>
        <taxon>Saprolegniaceae</taxon>
        <taxon>Saprolegnia</taxon>
    </lineage>
</organism>
<dbReference type="Pfam" id="PF19038">
    <property type="entry name" value="Fuz_longin_3"/>
    <property type="match status" value="1"/>
</dbReference>
<dbReference type="GO" id="GO:0016192">
    <property type="term" value="P:vesicle-mediated transport"/>
    <property type="evidence" value="ECO:0007669"/>
    <property type="project" value="InterPro"/>
</dbReference>
<evidence type="ECO:0000259" key="1">
    <source>
        <dbReference type="Pfam" id="PF19036"/>
    </source>
</evidence>
<dbReference type="AlphaFoldDB" id="A0A067CRW3"/>
<dbReference type="PANTHER" id="PTHR13027">
    <property type="entry name" value="SAND PROTEIN-RELATED"/>
    <property type="match status" value="1"/>
</dbReference>
<dbReference type="VEuPathDB" id="FungiDB:SPRG_05503"/>
<dbReference type="PANTHER" id="PTHR13027:SF7">
    <property type="entry name" value="VACUOLAR FUSION PROTEIN MON1 HOMOLOG"/>
    <property type="match status" value="1"/>
</dbReference>
<reference evidence="4 5" key="1">
    <citation type="journal article" date="2013" name="PLoS Genet.">
        <title>Distinctive expansion of potential virulence genes in the genome of the oomycete fish pathogen Saprolegnia parasitica.</title>
        <authorList>
            <person name="Jiang R.H."/>
            <person name="de Bruijn I."/>
            <person name="Haas B.J."/>
            <person name="Belmonte R."/>
            <person name="Lobach L."/>
            <person name="Christie J."/>
            <person name="van den Ackerveken G."/>
            <person name="Bottin A."/>
            <person name="Bulone V."/>
            <person name="Diaz-Moreno S.M."/>
            <person name="Dumas B."/>
            <person name="Fan L."/>
            <person name="Gaulin E."/>
            <person name="Govers F."/>
            <person name="Grenville-Briggs L.J."/>
            <person name="Horner N.R."/>
            <person name="Levin J.Z."/>
            <person name="Mammella M."/>
            <person name="Meijer H.J."/>
            <person name="Morris P."/>
            <person name="Nusbaum C."/>
            <person name="Oome S."/>
            <person name="Phillips A.J."/>
            <person name="van Rooyen D."/>
            <person name="Rzeszutek E."/>
            <person name="Saraiva M."/>
            <person name="Secombes C.J."/>
            <person name="Seidl M.F."/>
            <person name="Snel B."/>
            <person name="Stassen J.H."/>
            <person name="Sykes S."/>
            <person name="Tripathy S."/>
            <person name="van den Berg H."/>
            <person name="Vega-Arreguin J.C."/>
            <person name="Wawra S."/>
            <person name="Young S.K."/>
            <person name="Zeng Q."/>
            <person name="Dieguez-Uribeondo J."/>
            <person name="Russ C."/>
            <person name="Tyler B.M."/>
            <person name="van West P."/>
        </authorList>
    </citation>
    <scope>NUCLEOTIDE SEQUENCE [LARGE SCALE GENOMIC DNA]</scope>
    <source>
        <strain evidence="4 5">CBS 223.65</strain>
    </source>
</reference>
<dbReference type="InterPro" id="IPR004353">
    <property type="entry name" value="Mon1"/>
</dbReference>
<dbReference type="InterPro" id="IPR043970">
    <property type="entry name" value="FUZ/MON1/HPS1_longin_3"/>
</dbReference>
<evidence type="ECO:0008006" key="6">
    <source>
        <dbReference type="Google" id="ProtNLM"/>
    </source>
</evidence>
<dbReference type="GeneID" id="24127895"/>
<evidence type="ECO:0000313" key="4">
    <source>
        <dbReference type="EMBL" id="KDO29547.1"/>
    </source>
</evidence>
<accession>A0A067CRW3</accession>
<dbReference type="Pfam" id="PF19037">
    <property type="entry name" value="Fuz_longin_2"/>
    <property type="match status" value="1"/>
</dbReference>
<feature type="domain" description="FUZ/MON1/HPS1 second Longin" evidence="2">
    <location>
        <begin position="162"/>
        <end position="246"/>
    </location>
</feature>
<protein>
    <recommendedName>
        <fullName evidence="6">Vacuolar fusion protein MON1</fullName>
    </recommendedName>
</protein>
<dbReference type="InterPro" id="IPR043971">
    <property type="entry name" value="FUZ/MON1/HPS1_longin_2"/>
</dbReference>
<dbReference type="STRING" id="695850.A0A067CRW3"/>
<dbReference type="OrthoDB" id="272411at2759"/>
<dbReference type="Pfam" id="PF19036">
    <property type="entry name" value="Fuz_longin_1"/>
    <property type="match status" value="1"/>
</dbReference>
<proteinExistence type="predicted"/>
<name>A0A067CRW3_SAPPC</name>
<dbReference type="Proteomes" id="UP000030745">
    <property type="component" value="Unassembled WGS sequence"/>
</dbReference>
<keyword evidence="5" id="KW-1185">Reference proteome</keyword>
<sequence length="418" mass="46645">MAPEVHVLSAAGKPIFSTAANAQDDGAHASMSGLIQGISSFSKDALRVIKTKTTTLHFLPCHPLLFFCALPVDYAGLNVPRLLLLIQHHVLFFLTENGLRLMETNPNYDLRNLLHGTEGLLASLARIWSSATWAQLDGIGLRVWPMADEARKTLQRAMDAPGLLFGLVLRDEYVLAYRQGHKDHPLPINDVHVLGHVVNHMTSFRSTESWTPICLPSFNRSGFVYAYIVFTSVDICTILISTNESQDQFHTFQTLHNNQISRALMHLLSCQPPLVADAPPSLASYLPAAYQPLLLHFIYQHARSHQVVSPSFKDSAVFEDATFQRQVLQHYHTLHQHLHSAGHRAETNRMGIPRAKDMAPSATTYLFRTNALLVMGRVLEKQAGFIYVCCEGLVSAEDADLICDRLVARIYQTGLYSL</sequence>
<evidence type="ECO:0000313" key="5">
    <source>
        <dbReference type="Proteomes" id="UP000030745"/>
    </source>
</evidence>
<dbReference type="OMA" id="QQPFNAK"/>
<evidence type="ECO:0000259" key="3">
    <source>
        <dbReference type="Pfam" id="PF19038"/>
    </source>
</evidence>
<dbReference type="InterPro" id="IPR043972">
    <property type="entry name" value="FUZ/MON1/HPS1_longin_1"/>
</dbReference>
<dbReference type="EMBL" id="KK583205">
    <property type="protein sequence ID" value="KDO29547.1"/>
    <property type="molecule type" value="Genomic_DNA"/>
</dbReference>
<feature type="domain" description="FUZ/MON1/HPS1 third Longin" evidence="3">
    <location>
        <begin position="294"/>
        <end position="410"/>
    </location>
</feature>
<dbReference type="GO" id="GO:0006623">
    <property type="term" value="P:protein targeting to vacuole"/>
    <property type="evidence" value="ECO:0007669"/>
    <property type="project" value="InterPro"/>
</dbReference>
<dbReference type="PRINTS" id="PR01546">
    <property type="entry name" value="YEAST73DUF"/>
</dbReference>
<dbReference type="RefSeq" id="XP_012199612.1">
    <property type="nucleotide sequence ID" value="XM_012344222.1"/>
</dbReference>